<reference evidence="2" key="1">
    <citation type="submission" date="2019-03" db="EMBL/GenBank/DDBJ databases">
        <title>WGS assembly of Setaria viridis.</title>
        <authorList>
            <person name="Huang P."/>
            <person name="Jenkins J."/>
            <person name="Grimwood J."/>
            <person name="Barry K."/>
            <person name="Healey A."/>
            <person name="Mamidi S."/>
            <person name="Sreedasyam A."/>
            <person name="Shu S."/>
            <person name="Feldman M."/>
            <person name="Wu J."/>
            <person name="Yu Y."/>
            <person name="Chen C."/>
            <person name="Johnson J."/>
            <person name="Rokhsar D."/>
            <person name="Baxter I."/>
            <person name="Schmutz J."/>
            <person name="Brutnell T."/>
            <person name="Kellogg E."/>
        </authorList>
    </citation>
    <scope>NUCLEOTIDE SEQUENCE [LARGE SCALE GENOMIC DNA]</scope>
</reference>
<dbReference type="Gramene" id="TKW32863">
    <property type="protein sequence ID" value="TKW32863"/>
    <property type="gene ID" value="SEVIR_2G195050v2"/>
</dbReference>
<name>A0A4U6VVN4_SETVI</name>
<dbReference type="EMBL" id="CM016553">
    <property type="protein sequence ID" value="TKW32863.1"/>
    <property type="molecule type" value="Genomic_DNA"/>
</dbReference>
<feature type="compositionally biased region" description="Basic and acidic residues" evidence="1">
    <location>
        <begin position="1"/>
        <end position="11"/>
    </location>
</feature>
<accession>A0A4U6VVN4</accession>
<feature type="region of interest" description="Disordered" evidence="1">
    <location>
        <begin position="1"/>
        <end position="20"/>
    </location>
</feature>
<gene>
    <name evidence="2" type="ORF">SEVIR_2G195050v2</name>
</gene>
<keyword evidence="3" id="KW-1185">Reference proteome</keyword>
<evidence type="ECO:0000256" key="1">
    <source>
        <dbReference type="SAM" id="MobiDB-lite"/>
    </source>
</evidence>
<protein>
    <submittedName>
        <fullName evidence="2">Uncharacterized protein</fullName>
    </submittedName>
</protein>
<dbReference type="Proteomes" id="UP000298652">
    <property type="component" value="Chromosome 2"/>
</dbReference>
<dbReference type="AlphaFoldDB" id="A0A4U6VVN4"/>
<organism evidence="2 3">
    <name type="scientific">Setaria viridis</name>
    <name type="common">Green bristlegrass</name>
    <name type="synonym">Setaria italica subsp. viridis</name>
    <dbReference type="NCBI Taxonomy" id="4556"/>
    <lineage>
        <taxon>Eukaryota</taxon>
        <taxon>Viridiplantae</taxon>
        <taxon>Streptophyta</taxon>
        <taxon>Embryophyta</taxon>
        <taxon>Tracheophyta</taxon>
        <taxon>Spermatophyta</taxon>
        <taxon>Magnoliopsida</taxon>
        <taxon>Liliopsida</taxon>
        <taxon>Poales</taxon>
        <taxon>Poaceae</taxon>
        <taxon>PACMAD clade</taxon>
        <taxon>Panicoideae</taxon>
        <taxon>Panicodae</taxon>
        <taxon>Paniceae</taxon>
        <taxon>Cenchrinae</taxon>
        <taxon>Setaria</taxon>
    </lineage>
</organism>
<evidence type="ECO:0000313" key="2">
    <source>
        <dbReference type="EMBL" id="TKW32863.1"/>
    </source>
</evidence>
<proteinExistence type="predicted"/>
<sequence>MRRGRPSDPRQRCPASLGRGRSCHLASWGAPSLRFCSFPGGRSGSCRRRWLIWGH</sequence>
<evidence type="ECO:0000313" key="3">
    <source>
        <dbReference type="Proteomes" id="UP000298652"/>
    </source>
</evidence>